<organism evidence="3 4">
    <name type="scientific">Microvirga puerhi</name>
    <dbReference type="NCBI Taxonomy" id="2876078"/>
    <lineage>
        <taxon>Bacteria</taxon>
        <taxon>Pseudomonadati</taxon>
        <taxon>Pseudomonadota</taxon>
        <taxon>Alphaproteobacteria</taxon>
        <taxon>Hyphomicrobiales</taxon>
        <taxon>Methylobacteriaceae</taxon>
        <taxon>Microvirga</taxon>
    </lineage>
</organism>
<reference evidence="3 4" key="1">
    <citation type="submission" date="2021-09" db="EMBL/GenBank/DDBJ databases">
        <title>The complete genome sequence of a new microorganism.</title>
        <authorList>
            <person name="Zi Z."/>
        </authorList>
    </citation>
    <scope>NUCLEOTIDE SEQUENCE [LARGE SCALE GENOMIC DNA]</scope>
    <source>
        <strain evidence="3 4">WGZ8</strain>
    </source>
</reference>
<dbReference type="InterPro" id="IPR036442">
    <property type="entry name" value="ProQ/FinO_sf"/>
</dbReference>
<keyword evidence="1" id="KW-0694">RNA-binding</keyword>
<dbReference type="Gene3D" id="1.10.1710.10">
    <property type="entry name" value="ProQ/FinO domain"/>
    <property type="match status" value="1"/>
</dbReference>
<comment type="caution">
    <text evidence="3">The sequence shown here is derived from an EMBL/GenBank/DDBJ whole genome shotgun (WGS) entry which is preliminary data.</text>
</comment>
<name>A0ABS7VV07_9HYPH</name>
<dbReference type="SMART" id="SM00945">
    <property type="entry name" value="ProQ"/>
    <property type="match status" value="1"/>
</dbReference>
<evidence type="ECO:0000313" key="3">
    <source>
        <dbReference type="EMBL" id="MBZ6078955.1"/>
    </source>
</evidence>
<evidence type="ECO:0000259" key="2">
    <source>
        <dbReference type="SMART" id="SM00945"/>
    </source>
</evidence>
<accession>A0ABS7VV07</accession>
<proteinExistence type="predicted"/>
<feature type="domain" description="ProQ/FinO" evidence="2">
    <location>
        <begin position="12"/>
        <end position="131"/>
    </location>
</feature>
<dbReference type="SUPFAM" id="SSF48657">
    <property type="entry name" value="FinO-like"/>
    <property type="match status" value="1"/>
</dbReference>
<protein>
    <submittedName>
        <fullName evidence="3">ProQ/FinO family protein</fullName>
    </submittedName>
</protein>
<dbReference type="InterPro" id="IPR016103">
    <property type="entry name" value="ProQ/FinO"/>
</dbReference>
<dbReference type="RefSeq" id="WP_224315706.1">
    <property type="nucleotide sequence ID" value="NZ_JAIRBM010000024.1"/>
</dbReference>
<sequence>MSENDWKAEKRTELDNTPIIFFFAELPWLKWPDVLPKTVEDEVLPLKMGIDKDLEGLLPNDEATRRMLRKALRGYTRSFRYLDALAADSAVRYNIDKVQTGPVSELDRHSASLELHRRAILDRERARRAARRHKQAVE</sequence>
<gene>
    <name evidence="3" type="ORF">K9B37_22100</name>
</gene>
<dbReference type="Proteomes" id="UP000704176">
    <property type="component" value="Unassembled WGS sequence"/>
</dbReference>
<dbReference type="EMBL" id="JAIRBM010000024">
    <property type="protein sequence ID" value="MBZ6078955.1"/>
    <property type="molecule type" value="Genomic_DNA"/>
</dbReference>
<dbReference type="Pfam" id="PF04352">
    <property type="entry name" value="ProQ"/>
    <property type="match status" value="1"/>
</dbReference>
<evidence type="ECO:0000313" key="4">
    <source>
        <dbReference type="Proteomes" id="UP000704176"/>
    </source>
</evidence>
<keyword evidence="4" id="KW-1185">Reference proteome</keyword>
<evidence type="ECO:0000256" key="1">
    <source>
        <dbReference type="ARBA" id="ARBA00022884"/>
    </source>
</evidence>